<evidence type="ECO:0000256" key="1">
    <source>
        <dbReference type="SAM" id="SignalP"/>
    </source>
</evidence>
<dbReference type="PANTHER" id="PTHR37841:SF1">
    <property type="entry name" value="DUF3298 DOMAIN-CONTAINING PROTEIN"/>
    <property type="match status" value="1"/>
</dbReference>
<protein>
    <submittedName>
        <fullName evidence="2">WG repeat-containing protein</fullName>
    </submittedName>
</protein>
<keyword evidence="3" id="KW-1185">Reference proteome</keyword>
<comment type="caution">
    <text evidence="2">The sequence shown here is derived from an EMBL/GenBank/DDBJ whole genome shotgun (WGS) entry which is preliminary data.</text>
</comment>
<dbReference type="AlphaFoldDB" id="A0A4Q0IBW1"/>
<dbReference type="OrthoDB" id="210273at2"/>
<dbReference type="RefSeq" id="WP_069194654.1">
    <property type="nucleotide sequence ID" value="NZ_RLII01000001.1"/>
</dbReference>
<evidence type="ECO:0000313" key="2">
    <source>
        <dbReference type="EMBL" id="RXE60592.1"/>
    </source>
</evidence>
<dbReference type="Pfam" id="PF14903">
    <property type="entry name" value="WG_beta_rep"/>
    <property type="match status" value="4"/>
</dbReference>
<organism evidence="2 3">
    <name type="scientific">Acetivibrio mesophilus</name>
    <dbReference type="NCBI Taxonomy" id="2487273"/>
    <lineage>
        <taxon>Bacteria</taxon>
        <taxon>Bacillati</taxon>
        <taxon>Bacillota</taxon>
        <taxon>Clostridia</taxon>
        <taxon>Eubacteriales</taxon>
        <taxon>Oscillospiraceae</taxon>
        <taxon>Acetivibrio</taxon>
    </lineage>
</organism>
<feature type="signal peptide" evidence="1">
    <location>
        <begin position="1"/>
        <end position="25"/>
    </location>
</feature>
<gene>
    <name evidence="2" type="ORF">EFD62_01275</name>
</gene>
<sequence length="1102" mass="124611">MKKRIIPLLLAAILLMGMVPTASMAAKPEYTSENEPVYLGTEAEYQTTLDTMFDENGLRKVRVGFYSNNGVLNEKYGLVNKYGNFVVQPIYDEIKLYAFNEDYNYDVEETILPQYFIGGYTQAVRDGKMGLLNTRGEEVIPCQYDFVSLPSEGMCRVFNDIPGSYYSYLGYWNLEQNREVVKPSKYVTLEKNNRIGSPETSKKKPTGDYLAVHDFIEGYAMVFTEARVDVSGLSYMATIIDKNGKDIFGKSYFVYDFGNTYANYPQKGPYLSYQVPITIKDRTFTKKDDSNWRKTLTFNTYATGLAGPSGVLIKPTYTTGIGATPAEADHFISPARFEINTKNKTIYTEKDHRPDKLYGTGYGVIDFSGKVLIPFSENDLRYSEKENAYSSGYTLYTSTYNKMDYDGGGIFFTNGYNHAFKYTGNYDPDESYQPFDYYFVKPDGSYLNISKKFGWDPKESYLTGYEFSEFSTTGYAWIQNKERTKWGLIDFSGNTILPFEFNNVDHESWSLEKNGFAVVEKDGKKGLVNTDGKLVIPCSYKSFELSRNLPADATVIIVENENGKLGLAEKKNGKLLLPVAYDAIGAGTVLVGSSYVQQNTQITSTFFDMGVYYVEKDGKTYLLDKNGKEVFSTDKKFYEAVDGLYRIDGSYCDNRGRIIIPDYLDNSTNLESMDSFTIYIKDGKVYRASANYLKSTFGYKTYSPEKTTATPSSTRLMVNGKNVATDAYTIGGNNYIKLRDLAAMVNNTEKNFEVTYDGSKNAISLISNKAYTSVGGEMAKGDGKAKQATRTNSKIFVDGGEVSMTAYNIDGSNYFKLRDVMQIFDISVGWDSATSTATINTNGGYALTAYEQSKYDAYQKAYQEALENPYQYKQIYEEPFIQFQSTPSKLLYKVGEPFEIAGFKVADVDVYGFATDVTSDIELRVNSTKIYDGYKFTQAGDKIVDCYYKGEKLNYFKISVIADDIKLLESGHYYLKINGKYIYPVSGGWYWMELSDKKPDKPFNIQLVGNSEERGPMYYIMYDGQYIRPQTNKNGGQLMADNVQYVWRINKYTKFCTIRDYGNQKLLVNASGAKYDNGTKVTIWSYTGSAPEHGKLTFIKAD</sequence>
<dbReference type="Gene3D" id="2.60.40.3630">
    <property type="match status" value="1"/>
</dbReference>
<reference evidence="3" key="1">
    <citation type="submission" date="2018-11" db="EMBL/GenBank/DDBJ databases">
        <title>Genome sequencing of a novel mesophilic and cellulolytic organism within the genus Hungateiclostridium.</title>
        <authorList>
            <person name="Rettenmaier R."/>
            <person name="Liebl W."/>
            <person name="Zverlov V."/>
        </authorList>
    </citation>
    <scope>NUCLEOTIDE SEQUENCE [LARGE SCALE GENOMIC DNA]</scope>
    <source>
        <strain evidence="3">N2K1</strain>
    </source>
</reference>
<proteinExistence type="predicted"/>
<dbReference type="PANTHER" id="PTHR37841">
    <property type="entry name" value="GLR2918 PROTEIN"/>
    <property type="match status" value="1"/>
</dbReference>
<name>A0A4Q0IBW1_9FIRM</name>
<dbReference type="EMBL" id="RLII01000001">
    <property type="protein sequence ID" value="RXE60592.1"/>
    <property type="molecule type" value="Genomic_DNA"/>
</dbReference>
<dbReference type="InterPro" id="IPR032774">
    <property type="entry name" value="WG_beta_rep"/>
</dbReference>
<feature type="chain" id="PRO_5020913210" evidence="1">
    <location>
        <begin position="26"/>
        <end position="1102"/>
    </location>
</feature>
<evidence type="ECO:0000313" key="3">
    <source>
        <dbReference type="Proteomes" id="UP000289166"/>
    </source>
</evidence>
<keyword evidence="1" id="KW-0732">Signal</keyword>
<accession>A0A4Q0IBW1</accession>
<dbReference type="Proteomes" id="UP000289166">
    <property type="component" value="Unassembled WGS sequence"/>
</dbReference>